<dbReference type="EMBL" id="JAUPFM010000011">
    <property type="protein sequence ID" value="KAK2837171.1"/>
    <property type="molecule type" value="Genomic_DNA"/>
</dbReference>
<name>A0AA88SGN3_CHASR</name>
<feature type="region of interest" description="Disordered" evidence="1">
    <location>
        <begin position="1"/>
        <end position="31"/>
    </location>
</feature>
<protein>
    <submittedName>
        <fullName evidence="2">Uncharacterized protein</fullName>
    </submittedName>
</protein>
<comment type="caution">
    <text evidence="2">The sequence shown here is derived from an EMBL/GenBank/DDBJ whole genome shotgun (WGS) entry which is preliminary data.</text>
</comment>
<proteinExistence type="predicted"/>
<feature type="compositionally biased region" description="Basic and acidic residues" evidence="1">
    <location>
        <begin position="1"/>
        <end position="12"/>
    </location>
</feature>
<evidence type="ECO:0000256" key="1">
    <source>
        <dbReference type="SAM" id="MobiDB-lite"/>
    </source>
</evidence>
<evidence type="ECO:0000313" key="3">
    <source>
        <dbReference type="Proteomes" id="UP001187415"/>
    </source>
</evidence>
<dbReference type="AlphaFoldDB" id="A0AA88SGN3"/>
<reference evidence="2" key="1">
    <citation type="submission" date="2023-07" db="EMBL/GenBank/DDBJ databases">
        <title>Chromosome-level Genome Assembly of Striped Snakehead (Channa striata).</title>
        <authorList>
            <person name="Liu H."/>
        </authorList>
    </citation>
    <scope>NUCLEOTIDE SEQUENCE</scope>
    <source>
        <strain evidence="2">Gz</strain>
        <tissue evidence="2">Muscle</tissue>
    </source>
</reference>
<dbReference type="Proteomes" id="UP001187415">
    <property type="component" value="Unassembled WGS sequence"/>
</dbReference>
<sequence>MREVADKEKDQEQELIWEAEEDHPGDNRDLHSLTAGSVGTVTWDRGRVLLLAAIAANSRSWHITNLPQVQLMGFIPSTL</sequence>
<evidence type="ECO:0000313" key="2">
    <source>
        <dbReference type="EMBL" id="KAK2837171.1"/>
    </source>
</evidence>
<gene>
    <name evidence="2" type="ORF">Q5P01_014383</name>
</gene>
<organism evidence="2 3">
    <name type="scientific">Channa striata</name>
    <name type="common">Snakehead murrel</name>
    <name type="synonym">Ophicephalus striatus</name>
    <dbReference type="NCBI Taxonomy" id="64152"/>
    <lineage>
        <taxon>Eukaryota</taxon>
        <taxon>Metazoa</taxon>
        <taxon>Chordata</taxon>
        <taxon>Craniata</taxon>
        <taxon>Vertebrata</taxon>
        <taxon>Euteleostomi</taxon>
        <taxon>Actinopterygii</taxon>
        <taxon>Neopterygii</taxon>
        <taxon>Teleostei</taxon>
        <taxon>Neoteleostei</taxon>
        <taxon>Acanthomorphata</taxon>
        <taxon>Anabantaria</taxon>
        <taxon>Anabantiformes</taxon>
        <taxon>Channoidei</taxon>
        <taxon>Channidae</taxon>
        <taxon>Channa</taxon>
    </lineage>
</organism>
<feature type="compositionally biased region" description="Basic and acidic residues" evidence="1">
    <location>
        <begin position="22"/>
        <end position="31"/>
    </location>
</feature>
<keyword evidence="3" id="KW-1185">Reference proteome</keyword>
<accession>A0AA88SGN3</accession>